<evidence type="ECO:0000313" key="2">
    <source>
        <dbReference type="Proteomes" id="UP001163603"/>
    </source>
</evidence>
<evidence type="ECO:0000313" key="1">
    <source>
        <dbReference type="EMBL" id="KAJ0049425.1"/>
    </source>
</evidence>
<organism evidence="1 2">
    <name type="scientific">Pistacia integerrima</name>
    <dbReference type="NCBI Taxonomy" id="434235"/>
    <lineage>
        <taxon>Eukaryota</taxon>
        <taxon>Viridiplantae</taxon>
        <taxon>Streptophyta</taxon>
        <taxon>Embryophyta</taxon>
        <taxon>Tracheophyta</taxon>
        <taxon>Spermatophyta</taxon>
        <taxon>Magnoliopsida</taxon>
        <taxon>eudicotyledons</taxon>
        <taxon>Gunneridae</taxon>
        <taxon>Pentapetalae</taxon>
        <taxon>rosids</taxon>
        <taxon>malvids</taxon>
        <taxon>Sapindales</taxon>
        <taxon>Anacardiaceae</taxon>
        <taxon>Pistacia</taxon>
    </lineage>
</organism>
<reference evidence="2" key="1">
    <citation type="journal article" date="2023" name="G3 (Bethesda)">
        <title>Genome assembly and association tests identify interacting loci associated with vigor, precocity, and sex in interspecific pistachio rootstocks.</title>
        <authorList>
            <person name="Palmer W."/>
            <person name="Jacygrad E."/>
            <person name="Sagayaradj S."/>
            <person name="Cavanaugh K."/>
            <person name="Han R."/>
            <person name="Bertier L."/>
            <person name="Beede B."/>
            <person name="Kafkas S."/>
            <person name="Golino D."/>
            <person name="Preece J."/>
            <person name="Michelmore R."/>
        </authorList>
    </citation>
    <scope>NUCLEOTIDE SEQUENCE [LARGE SCALE GENOMIC DNA]</scope>
</reference>
<accession>A0ACC0ZCY3</accession>
<proteinExistence type="predicted"/>
<comment type="caution">
    <text evidence="1">The sequence shown here is derived from an EMBL/GenBank/DDBJ whole genome shotgun (WGS) entry which is preliminary data.</text>
</comment>
<dbReference type="Proteomes" id="UP001163603">
    <property type="component" value="Chromosome 2"/>
</dbReference>
<protein>
    <submittedName>
        <fullName evidence="1">Uncharacterized protein</fullName>
    </submittedName>
</protein>
<dbReference type="EMBL" id="CM047737">
    <property type="protein sequence ID" value="KAJ0049425.1"/>
    <property type="molecule type" value="Genomic_DNA"/>
</dbReference>
<name>A0ACC0ZCY3_9ROSI</name>
<gene>
    <name evidence="1" type="ORF">Pint_16459</name>
</gene>
<sequence length="210" mass="22948">MALTISNNGGGGRILYITRTVNPLRRHVIFFPTSTSTSTSPTQAPTPTRLVVSAAKKLSSRTGRFDSKKRRSGGATTTEEQQERTSEPQERRLQIEDESVGNISKIENVGVSVDDGLVVPDLPGEKPDFWEGSQWDGFGFFMQYMWAFGIGFALIACGIAVVTYNEGATDFKETPAYKESVQSRELLEGPEASDSDVFESNPTEVAPSLD</sequence>
<keyword evidence="2" id="KW-1185">Reference proteome</keyword>